<feature type="domain" description="EGF-like" evidence="8">
    <location>
        <begin position="478"/>
        <end position="516"/>
    </location>
</feature>
<evidence type="ECO:0000256" key="7">
    <source>
        <dbReference type="SAM" id="SignalP"/>
    </source>
</evidence>
<feature type="domain" description="EGF-like" evidence="8">
    <location>
        <begin position="593"/>
        <end position="629"/>
    </location>
</feature>
<sequence>MEFFSLLFFKIFAMLIFTNCGCHKLMEGRVVHAYVTDHPLKRMPENLNKYKENVILQHALNTENDYIKHIFESDFSESPFNEVSIMSPSGKAFESTDIINPLPKELIKQISAEEYSVLKKPKKKKKTRNIYLPQETNHHSVNAEKKIKISKLQSIGFENENDVKSSFSNISSPLSLKKKVSPQLFSNLNSKNTIGYKINIEQKQRKINRALKRSYSNGYNYFKHVNLHPLITKDDQDEKEVYFNIPFDVIENKDKENSKEYLPSFPETAVNRDDDSFLSDDESQDDIDYPNYQTPSNENIFHHYTLVPDVTSIHWNKQVNYRQHKKIHSYRKNRHKKFTKKISKTNITINFLNETNKNSTNMVKHINHSSKHIKSRYYDHKSNFAPPRVLSLPHKYYIEKYRTSGDMRYNNIYSDYVPHKYNIDHRNHIHRWMIPITTHNYGGTYINPCENGGLLVASDHGRNICICPYEYMGTNCQDINYCHPDPCMNGGKCQVTRFGTHYQCDCYKEHLGARCERTNPCFPNPCRNNGECTHNGVNATCICTNGFKGSRCEEVNSCIPNPCLNGAICYEKPGLGKFECICEADWRGTICNQPTPCSTFPCLNGGKCVDTADSYKCLCNDGLIGRHCEIELCSPNPCKNYGKCFQDGKTFKCLCPEWTKGELCEVLSPCKLHPCQNHAVCIDSTSIYQWNFTPAHYYCKCQSSWTGEHCQVSKCKACHIHAICDGEKCVCEQGYSGNGLVCTKLETPCAPNPCENSGICHDEGNGNFHCVCKLGFKPPLCKDTDLCNPNTCNGGVCSLTLDGGFKCTSCPPGFFGVTCRQNDSCFSNPCQHGGHCRLSSLGNHICDCVGFWSGEVCEKCSCPFSMNPLVPSPYCLLTTGQCVCPGHYVWESKQNRCILPKAEIIDPCLSSPCLCGGTCIWDNRDTSEYTCLCNERCYGPRCEFENACQRDRPCYNGGNCTNLFGGKYKCHCYFGYSGVNCQIAPIKPVNRCDINVCLNGGICKPLNYGYDCICLPRYTGIHCQVDRCRDCDIHAKCVHGVCKCLPGWVGNGYECVKEECDSKCVGFQTCISGVCGCLPGYTIVQNICMRERKSTKEPLSGSFAPRTMSSFDHMLSTTRKPLTILHKTLVATTVTHQPTIGLPITYYLSTVSSNLPATTRLPSIEYYDNNTPPGFKHSLNIGVENGLSKTHVFMKQNISEVTLKHTNNSLKGVSNFAKTSFLKKNEKNVYPDQSKKDIKEKVYKSGNVKRNLLQNVDKNEMKYLQDGITHNFNKRIKYANKVSSNKTIVQQSSWLRKVKDFNIRKNLASIFTNSKNVNSTNIVVIRKKPFLKNLNETKIASKQSIKSGNHFSKSINASKHSEITYYYYPINSFDDLRTNMKEAGQYGEDLRTNMKEAGQFGEDLRTNMKEANQYREDLCTNMKEAGQYGEDLCKNIKEAGQYGEDLRTNMKEAGQYGEDLRTNMKEAGQYGEDLRTNMKEAGQYGEDLRTNMKEAGQYGEDSESFNGQMNNPLGSEVNQDRKFILDSFHYPNSFLFDYPTEQKSTDLHMSNESLSSFIKQESMDISKIRADQLKYVDNDIESELPQGDNMQYFNSNSEGVYIPIYSHDVPVLHNTKKLKNLNGPNLNGSNLNGSVTNNMTTNVFSFKQDKIGDKGGLEHEISNIKNENLSASKGFNKQQSAINSDKDFPDDDLQKWLKEAKVLYAKGIKILRKKGLLEEKQSYSSRAQKRKLNSLSNYKNNVSNFSIEDIYPDSLYPDSLDDFTDNQSYPDENLFYDFSDQSYPEVNFSSKHSSLLARLPGNDDSTLVISSSKDDSLYKTKFNESFQGKPHAFKKPEEKFESNNKTSYNKESFFAKLITLDKANKQINLSGQNEEIIPSKIFSNRFQIIKHFDKMFSYVNETKNSQNDTKINVDESRLLQNDLKNNTEEVRNKKNDAKSDAGQMQNLQKDIKNNTDEIWNSHNNTKNIVDEDKNTQLQKNDTKNITRDQPDHIDHSFEANSDMFENQKTEKNILNVSENRKAKETIFNMSENHGTNGLIENFFDNNEGHVISLRGIAKSNIPNNRIVLKSPIYLKKTKLKPLIKVQPIDNIKKISSFLKQSLVKIESKMNIKNLLRGNKTNRYLSLSTDQHNSSNKFTAVSVPFKVKKILSNANKNFNREFMNKTVEVSDVLKEYGITKNDLVAETNK</sequence>
<evidence type="ECO:0000256" key="4">
    <source>
        <dbReference type="ARBA" id="ARBA00023157"/>
    </source>
</evidence>
<dbReference type="InterPro" id="IPR000152">
    <property type="entry name" value="EGF-type_Asp/Asn_hydroxyl_site"/>
</dbReference>
<dbReference type="GeneID" id="101237995"/>
<evidence type="ECO:0000256" key="1">
    <source>
        <dbReference type="ARBA" id="ARBA00022536"/>
    </source>
</evidence>
<feature type="region of interest" description="Disordered" evidence="6">
    <location>
        <begin position="258"/>
        <end position="284"/>
    </location>
</feature>
<dbReference type="RefSeq" id="XP_065652027.1">
    <property type="nucleotide sequence ID" value="XM_065795955.1"/>
</dbReference>
<feature type="domain" description="EGF-like" evidence="8">
    <location>
        <begin position="630"/>
        <end position="665"/>
    </location>
</feature>
<feature type="disulfide bond" evidence="5">
    <location>
        <begin position="787"/>
        <end position="797"/>
    </location>
</feature>
<feature type="domain" description="EGF-like" evidence="8">
    <location>
        <begin position="440"/>
        <end position="477"/>
    </location>
</feature>
<feature type="domain" description="EGF-like" evidence="8">
    <location>
        <begin position="944"/>
        <end position="982"/>
    </location>
</feature>
<dbReference type="InterPro" id="IPR001881">
    <property type="entry name" value="EGF-like_Ca-bd_dom"/>
</dbReference>
<dbReference type="SUPFAM" id="SSF57196">
    <property type="entry name" value="EGF/Laminin"/>
    <property type="match status" value="9"/>
</dbReference>
<evidence type="ECO:0000259" key="8">
    <source>
        <dbReference type="PROSITE" id="PS50026"/>
    </source>
</evidence>
<keyword evidence="9" id="KW-1185">Reference proteome</keyword>
<evidence type="ECO:0000256" key="3">
    <source>
        <dbReference type="ARBA" id="ARBA00022737"/>
    </source>
</evidence>
<feature type="disulfide bond" evidence="5">
    <location>
        <begin position="619"/>
        <end position="628"/>
    </location>
</feature>
<reference evidence="10" key="1">
    <citation type="submission" date="2025-08" db="UniProtKB">
        <authorList>
            <consortium name="RefSeq"/>
        </authorList>
    </citation>
    <scope>IDENTIFICATION</scope>
</reference>
<feature type="disulfide bond" evidence="5">
    <location>
        <begin position="1014"/>
        <end position="1023"/>
    </location>
</feature>
<feature type="disulfide bond" evidence="5">
    <location>
        <begin position="543"/>
        <end position="552"/>
    </location>
</feature>
<feature type="disulfide bond" evidence="5">
    <location>
        <begin position="848"/>
        <end position="857"/>
    </location>
</feature>
<feature type="chain" id="PRO_5046332512" evidence="7">
    <location>
        <begin position="23"/>
        <end position="2188"/>
    </location>
</feature>
<keyword evidence="4 5" id="KW-1015">Disulfide bond</keyword>
<feature type="domain" description="EGF-like" evidence="8">
    <location>
        <begin position="745"/>
        <end position="782"/>
    </location>
</feature>
<gene>
    <name evidence="10" type="primary">LOC101237995</name>
</gene>
<dbReference type="PROSITE" id="PS00010">
    <property type="entry name" value="ASX_HYDROXYL"/>
    <property type="match status" value="1"/>
</dbReference>
<dbReference type="PROSITE" id="PS50026">
    <property type="entry name" value="EGF_3"/>
    <property type="match status" value="13"/>
</dbReference>
<dbReference type="CDD" id="cd00054">
    <property type="entry name" value="EGF_CA"/>
    <property type="match status" value="8"/>
</dbReference>
<proteinExistence type="predicted"/>
<dbReference type="InterPro" id="IPR051355">
    <property type="entry name" value="Notch/Slit_guidance"/>
</dbReference>
<protein>
    <submittedName>
        <fullName evidence="10">Uncharacterized protein LOC101237995 isoform X3</fullName>
    </submittedName>
</protein>
<feature type="domain" description="EGF-like" evidence="8">
    <location>
        <begin position="821"/>
        <end position="858"/>
    </location>
</feature>
<dbReference type="InterPro" id="IPR000742">
    <property type="entry name" value="EGF"/>
</dbReference>
<dbReference type="Gene3D" id="2.10.25.10">
    <property type="entry name" value="Laminin"/>
    <property type="match status" value="11"/>
</dbReference>
<evidence type="ECO:0000256" key="6">
    <source>
        <dbReference type="SAM" id="MobiDB-lite"/>
    </source>
</evidence>
<comment type="caution">
    <text evidence="5">Lacks conserved residue(s) required for the propagation of feature annotation.</text>
</comment>
<feature type="disulfide bond" evidence="5">
    <location>
        <begin position="487"/>
        <end position="504"/>
    </location>
</feature>
<feature type="domain" description="EGF-like" evidence="8">
    <location>
        <begin position="517"/>
        <end position="553"/>
    </location>
</feature>
<feature type="disulfide bond" evidence="5">
    <location>
        <begin position="655"/>
        <end position="664"/>
    </location>
</feature>
<feature type="disulfide bond" evidence="5">
    <location>
        <begin position="563"/>
        <end position="580"/>
    </location>
</feature>
<feature type="disulfide bond" evidence="5">
    <location>
        <begin position="582"/>
        <end position="591"/>
    </location>
</feature>
<dbReference type="SMART" id="SM00181">
    <property type="entry name" value="EGF"/>
    <property type="match status" value="16"/>
</dbReference>
<evidence type="ECO:0000313" key="9">
    <source>
        <dbReference type="Proteomes" id="UP001652625"/>
    </source>
</evidence>
<feature type="disulfide bond" evidence="5">
    <location>
        <begin position="772"/>
        <end position="781"/>
    </location>
</feature>
<evidence type="ECO:0000313" key="10">
    <source>
        <dbReference type="RefSeq" id="XP_065652027.1"/>
    </source>
</evidence>
<keyword evidence="1 5" id="KW-0245">EGF-like domain</keyword>
<feature type="disulfide bond" evidence="5">
    <location>
        <begin position="701"/>
        <end position="710"/>
    </location>
</feature>
<dbReference type="PANTHER" id="PTHR45836:SF13">
    <property type="entry name" value="PROTEIN CRUMBS"/>
    <property type="match status" value="1"/>
</dbReference>
<evidence type="ECO:0000256" key="5">
    <source>
        <dbReference type="PROSITE-ProRule" id="PRU00076"/>
    </source>
</evidence>
<accession>A0ABM4BS95</accession>
<keyword evidence="2 7" id="KW-0732">Signal</keyword>
<evidence type="ECO:0000256" key="2">
    <source>
        <dbReference type="ARBA" id="ARBA00022729"/>
    </source>
</evidence>
<dbReference type="Proteomes" id="UP001652625">
    <property type="component" value="Chromosome 04"/>
</dbReference>
<feature type="domain" description="EGF-like" evidence="8">
    <location>
        <begin position="904"/>
        <end position="943"/>
    </location>
</feature>
<dbReference type="Pfam" id="PF25024">
    <property type="entry name" value="EGF_TEN"/>
    <property type="match status" value="1"/>
</dbReference>
<feature type="disulfide bond" evidence="5">
    <location>
        <begin position="810"/>
        <end position="819"/>
    </location>
</feature>
<name>A0ABM4BS95_HYDVU</name>
<feature type="signal peptide" evidence="7">
    <location>
        <begin position="1"/>
        <end position="22"/>
    </location>
</feature>
<feature type="disulfide bond" evidence="5">
    <location>
        <begin position="467"/>
        <end position="476"/>
    </location>
</feature>
<feature type="disulfide bond" evidence="5">
    <location>
        <begin position="933"/>
        <end position="942"/>
    </location>
</feature>
<organism evidence="9 10">
    <name type="scientific">Hydra vulgaris</name>
    <name type="common">Hydra</name>
    <name type="synonym">Hydra attenuata</name>
    <dbReference type="NCBI Taxonomy" id="6087"/>
    <lineage>
        <taxon>Eukaryota</taxon>
        <taxon>Metazoa</taxon>
        <taxon>Cnidaria</taxon>
        <taxon>Hydrozoa</taxon>
        <taxon>Hydroidolina</taxon>
        <taxon>Anthoathecata</taxon>
        <taxon>Aplanulata</taxon>
        <taxon>Hydridae</taxon>
        <taxon>Hydra</taxon>
    </lineage>
</organism>
<feature type="disulfide bond" evidence="5">
    <location>
        <begin position="506"/>
        <end position="515"/>
    </location>
</feature>
<keyword evidence="3" id="KW-0677">Repeat</keyword>
<feature type="domain" description="EGF-like" evidence="8">
    <location>
        <begin position="554"/>
        <end position="592"/>
    </location>
</feature>
<dbReference type="SMART" id="SM00179">
    <property type="entry name" value="EGF_CA"/>
    <property type="match status" value="10"/>
</dbReference>
<dbReference type="PROSITE" id="PS01186">
    <property type="entry name" value="EGF_2"/>
    <property type="match status" value="3"/>
</dbReference>
<dbReference type="PROSITE" id="PS00022">
    <property type="entry name" value="EGF_1"/>
    <property type="match status" value="11"/>
</dbReference>
<feature type="domain" description="EGF-like" evidence="8">
    <location>
        <begin position="988"/>
        <end position="1024"/>
    </location>
</feature>
<feature type="domain" description="EGF-like" evidence="8">
    <location>
        <begin position="783"/>
        <end position="820"/>
    </location>
</feature>
<dbReference type="Pfam" id="PF00008">
    <property type="entry name" value="EGF"/>
    <property type="match status" value="1"/>
</dbReference>
<feature type="domain" description="EGF-like" evidence="8">
    <location>
        <begin position="666"/>
        <end position="711"/>
    </location>
</feature>
<feature type="disulfide bond" evidence="5">
    <location>
        <begin position="972"/>
        <end position="981"/>
    </location>
</feature>
<dbReference type="PANTHER" id="PTHR45836">
    <property type="entry name" value="SLIT HOMOLOG"/>
    <property type="match status" value="1"/>
</dbReference>